<organism evidence="1 2">
    <name type="scientific">Cryptolaemus montrouzieri</name>
    <dbReference type="NCBI Taxonomy" id="559131"/>
    <lineage>
        <taxon>Eukaryota</taxon>
        <taxon>Metazoa</taxon>
        <taxon>Ecdysozoa</taxon>
        <taxon>Arthropoda</taxon>
        <taxon>Hexapoda</taxon>
        <taxon>Insecta</taxon>
        <taxon>Pterygota</taxon>
        <taxon>Neoptera</taxon>
        <taxon>Endopterygota</taxon>
        <taxon>Coleoptera</taxon>
        <taxon>Polyphaga</taxon>
        <taxon>Cucujiformia</taxon>
        <taxon>Coccinelloidea</taxon>
        <taxon>Coccinellidae</taxon>
        <taxon>Scymninae</taxon>
        <taxon>Scymnini</taxon>
        <taxon>Cryptolaemus</taxon>
    </lineage>
</organism>
<evidence type="ECO:0000313" key="1">
    <source>
        <dbReference type="EMBL" id="KAL3282164.1"/>
    </source>
</evidence>
<sequence length="66" mass="7954">MEEKNEKAKEVAKYQNENINKEINLKIRYDDIEQSLEEVDKQHSFVIYLLFNTENADLEPPEIIWL</sequence>
<proteinExistence type="predicted"/>
<dbReference type="Proteomes" id="UP001516400">
    <property type="component" value="Unassembled WGS sequence"/>
</dbReference>
<name>A0ABD2NU82_9CUCU</name>
<dbReference type="AlphaFoldDB" id="A0ABD2NU82"/>
<keyword evidence="2" id="KW-1185">Reference proteome</keyword>
<gene>
    <name evidence="1" type="ORF">HHI36_005359</name>
</gene>
<accession>A0ABD2NU82</accession>
<evidence type="ECO:0000313" key="2">
    <source>
        <dbReference type="Proteomes" id="UP001516400"/>
    </source>
</evidence>
<dbReference type="EMBL" id="JABFTP020000144">
    <property type="protein sequence ID" value="KAL3282164.1"/>
    <property type="molecule type" value="Genomic_DNA"/>
</dbReference>
<reference evidence="1 2" key="1">
    <citation type="journal article" date="2021" name="BMC Biol.">
        <title>Horizontally acquired antibacterial genes associated with adaptive radiation of ladybird beetles.</title>
        <authorList>
            <person name="Li H.S."/>
            <person name="Tang X.F."/>
            <person name="Huang Y.H."/>
            <person name="Xu Z.Y."/>
            <person name="Chen M.L."/>
            <person name="Du X.Y."/>
            <person name="Qiu B.Y."/>
            <person name="Chen P.T."/>
            <person name="Zhang W."/>
            <person name="Slipinski A."/>
            <person name="Escalona H.E."/>
            <person name="Waterhouse R.M."/>
            <person name="Zwick A."/>
            <person name="Pang H."/>
        </authorList>
    </citation>
    <scope>NUCLEOTIDE SEQUENCE [LARGE SCALE GENOMIC DNA]</scope>
    <source>
        <strain evidence="1">SYSU2018</strain>
    </source>
</reference>
<protein>
    <submittedName>
        <fullName evidence="1">Uncharacterized protein</fullName>
    </submittedName>
</protein>
<comment type="caution">
    <text evidence="1">The sequence shown here is derived from an EMBL/GenBank/DDBJ whole genome shotgun (WGS) entry which is preliminary data.</text>
</comment>